<evidence type="ECO:0000313" key="2">
    <source>
        <dbReference type="Proteomes" id="UP000281406"/>
    </source>
</evidence>
<gene>
    <name evidence="1" type="ORF">DPX16_15347</name>
</gene>
<dbReference type="AlphaFoldDB" id="A0A3N0XXM3"/>
<sequence>MSQSPMGEEEEIGMMVEEERISGRRGRVDYSGETETISQAFQVGNKICGAFIHDNETAVMKWRLYVLSDCWREIQGSEMFRRCPEPENKNAAKPLQPRPTENRRLGPAVGFSYLQRAFMCVGTLLAFPVKKKDTI</sequence>
<evidence type="ECO:0000313" key="1">
    <source>
        <dbReference type="EMBL" id="ROJ78822.1"/>
    </source>
</evidence>
<proteinExistence type="predicted"/>
<reference evidence="1 2" key="1">
    <citation type="submission" date="2018-10" db="EMBL/GenBank/DDBJ databases">
        <title>Genome assembly for a Yunnan-Guizhou Plateau 3E fish, Anabarilius grahami (Regan), and its evolutionary and genetic applications.</title>
        <authorList>
            <person name="Jiang W."/>
        </authorList>
    </citation>
    <scope>NUCLEOTIDE SEQUENCE [LARGE SCALE GENOMIC DNA]</scope>
    <source>
        <strain evidence="1">AG-KIZ</strain>
        <tissue evidence="1">Muscle</tissue>
    </source>
</reference>
<keyword evidence="2" id="KW-1185">Reference proteome</keyword>
<organism evidence="1 2">
    <name type="scientific">Anabarilius grahami</name>
    <name type="common">Kanglang fish</name>
    <name type="synonym">Barilius grahami</name>
    <dbReference type="NCBI Taxonomy" id="495550"/>
    <lineage>
        <taxon>Eukaryota</taxon>
        <taxon>Metazoa</taxon>
        <taxon>Chordata</taxon>
        <taxon>Craniata</taxon>
        <taxon>Vertebrata</taxon>
        <taxon>Euteleostomi</taxon>
        <taxon>Actinopterygii</taxon>
        <taxon>Neopterygii</taxon>
        <taxon>Teleostei</taxon>
        <taxon>Ostariophysi</taxon>
        <taxon>Cypriniformes</taxon>
        <taxon>Xenocyprididae</taxon>
        <taxon>Xenocypridinae</taxon>
        <taxon>Xenocypridinae incertae sedis</taxon>
        <taxon>Anabarilius</taxon>
    </lineage>
</organism>
<accession>A0A3N0XXM3</accession>
<protein>
    <submittedName>
        <fullName evidence="1">Uncharacterized protein</fullName>
    </submittedName>
</protein>
<dbReference type="EMBL" id="RJVU01059333">
    <property type="protein sequence ID" value="ROJ78822.1"/>
    <property type="molecule type" value="Genomic_DNA"/>
</dbReference>
<dbReference type="Proteomes" id="UP000281406">
    <property type="component" value="Unassembled WGS sequence"/>
</dbReference>
<comment type="caution">
    <text evidence="1">The sequence shown here is derived from an EMBL/GenBank/DDBJ whole genome shotgun (WGS) entry which is preliminary data.</text>
</comment>
<name>A0A3N0XXM3_ANAGA</name>